<accession>A0A7J7DYJ0</accession>
<feature type="compositionally biased region" description="Polar residues" evidence="1">
    <location>
        <begin position="214"/>
        <end position="232"/>
    </location>
</feature>
<feature type="region of interest" description="Disordered" evidence="1">
    <location>
        <begin position="77"/>
        <end position="102"/>
    </location>
</feature>
<feature type="compositionally biased region" description="Polar residues" evidence="1">
    <location>
        <begin position="84"/>
        <end position="93"/>
    </location>
</feature>
<reference evidence="2 3" key="1">
    <citation type="journal article" date="2020" name="Nat. Commun.">
        <title>Genome of Tripterygium wilfordii and identification of cytochrome P450 involved in triptolide biosynthesis.</title>
        <authorList>
            <person name="Tu L."/>
            <person name="Su P."/>
            <person name="Zhang Z."/>
            <person name="Gao L."/>
            <person name="Wang J."/>
            <person name="Hu T."/>
            <person name="Zhou J."/>
            <person name="Zhang Y."/>
            <person name="Zhao Y."/>
            <person name="Liu Y."/>
            <person name="Song Y."/>
            <person name="Tong Y."/>
            <person name="Lu Y."/>
            <person name="Yang J."/>
            <person name="Xu C."/>
            <person name="Jia M."/>
            <person name="Peters R.J."/>
            <person name="Huang L."/>
            <person name="Gao W."/>
        </authorList>
    </citation>
    <scope>NUCLEOTIDE SEQUENCE [LARGE SCALE GENOMIC DNA]</scope>
    <source>
        <strain evidence="3">cv. XIE 37</strain>
        <tissue evidence="2">Leaf</tissue>
    </source>
</reference>
<feature type="compositionally biased region" description="Basic and acidic residues" evidence="1">
    <location>
        <begin position="165"/>
        <end position="177"/>
    </location>
</feature>
<evidence type="ECO:0000256" key="1">
    <source>
        <dbReference type="SAM" id="MobiDB-lite"/>
    </source>
</evidence>
<protein>
    <submittedName>
        <fullName evidence="2">Uncharacterized protein</fullName>
    </submittedName>
</protein>
<dbReference type="InParanoid" id="A0A7J7DYJ0"/>
<proteinExistence type="predicted"/>
<sequence>MRKDKDKEFSLSCGSETQMKKNSENNNDGSSTLFSSEDDEHNFNLNRPKVSEVLQPTVDKFPEAFSGDMKKTLICPLPKRKTVSEPSYNSSPSAADMPKMEDRPFYMPSLSIASDLQVEVSELGSPLTIDGNVSSGDEDSLTYDGDIDRDITSGSEEMWGASFHGVREDESRLRETNEINEEDAMGEHLSTVENKSENPFGQSIMSEEVEDQDSNYASSASSLRNETPQVSHASMHFSDTVKQVAEEVG</sequence>
<keyword evidence="3" id="KW-1185">Reference proteome</keyword>
<feature type="compositionally biased region" description="Acidic residues" evidence="1">
    <location>
        <begin position="136"/>
        <end position="145"/>
    </location>
</feature>
<gene>
    <name evidence="2" type="ORF">HS088_TW02G00407</name>
</gene>
<dbReference type="PANTHER" id="PTHR33870">
    <property type="entry name" value="CARDIOMYOPATHY-ASSOCIATED PROTEIN"/>
    <property type="match status" value="1"/>
</dbReference>
<dbReference type="EMBL" id="JAAARO010000002">
    <property type="protein sequence ID" value="KAF5751393.1"/>
    <property type="molecule type" value="Genomic_DNA"/>
</dbReference>
<feature type="compositionally biased region" description="Polar residues" evidence="1">
    <location>
        <begin position="191"/>
        <end position="205"/>
    </location>
</feature>
<feature type="region of interest" description="Disordered" evidence="1">
    <location>
        <begin position="126"/>
        <end position="249"/>
    </location>
</feature>
<evidence type="ECO:0000313" key="3">
    <source>
        <dbReference type="Proteomes" id="UP000593562"/>
    </source>
</evidence>
<dbReference type="Proteomes" id="UP000593562">
    <property type="component" value="Unassembled WGS sequence"/>
</dbReference>
<feature type="region of interest" description="Disordered" evidence="1">
    <location>
        <begin position="1"/>
        <end position="49"/>
    </location>
</feature>
<dbReference type="AlphaFoldDB" id="A0A7J7DYJ0"/>
<comment type="caution">
    <text evidence="2">The sequence shown here is derived from an EMBL/GenBank/DDBJ whole genome shotgun (WGS) entry which is preliminary data.</text>
</comment>
<name>A0A7J7DYJ0_TRIWF</name>
<feature type="compositionally biased region" description="Polar residues" evidence="1">
    <location>
        <begin position="24"/>
        <end position="35"/>
    </location>
</feature>
<evidence type="ECO:0000313" key="2">
    <source>
        <dbReference type="EMBL" id="KAF5751393.1"/>
    </source>
</evidence>
<organism evidence="2 3">
    <name type="scientific">Tripterygium wilfordii</name>
    <name type="common">Thunder God vine</name>
    <dbReference type="NCBI Taxonomy" id="458696"/>
    <lineage>
        <taxon>Eukaryota</taxon>
        <taxon>Viridiplantae</taxon>
        <taxon>Streptophyta</taxon>
        <taxon>Embryophyta</taxon>
        <taxon>Tracheophyta</taxon>
        <taxon>Spermatophyta</taxon>
        <taxon>Magnoliopsida</taxon>
        <taxon>eudicotyledons</taxon>
        <taxon>Gunneridae</taxon>
        <taxon>Pentapetalae</taxon>
        <taxon>rosids</taxon>
        <taxon>fabids</taxon>
        <taxon>Celastrales</taxon>
        <taxon>Celastraceae</taxon>
        <taxon>Tripterygium</taxon>
    </lineage>
</organism>
<dbReference type="PANTHER" id="PTHR33870:SF16">
    <property type="entry name" value="PROTEIN, PUTATIVE-RELATED"/>
    <property type="match status" value="1"/>
</dbReference>